<accession>A0A087FWK7</accession>
<organism evidence="1 2">
    <name type="scientific">Arabis alpina</name>
    <name type="common">Alpine rock-cress</name>
    <dbReference type="NCBI Taxonomy" id="50452"/>
    <lineage>
        <taxon>Eukaryota</taxon>
        <taxon>Viridiplantae</taxon>
        <taxon>Streptophyta</taxon>
        <taxon>Embryophyta</taxon>
        <taxon>Tracheophyta</taxon>
        <taxon>Spermatophyta</taxon>
        <taxon>Magnoliopsida</taxon>
        <taxon>eudicotyledons</taxon>
        <taxon>Gunneridae</taxon>
        <taxon>Pentapetalae</taxon>
        <taxon>rosids</taxon>
        <taxon>malvids</taxon>
        <taxon>Brassicales</taxon>
        <taxon>Brassicaceae</taxon>
        <taxon>Arabideae</taxon>
        <taxon>Arabis</taxon>
    </lineage>
</organism>
<evidence type="ECO:0000313" key="2">
    <source>
        <dbReference type="Proteomes" id="UP000029120"/>
    </source>
</evidence>
<proteinExistence type="predicted"/>
<gene>
    <name evidence="1" type="ORF">AALP_AAs70578U000100</name>
</gene>
<dbReference type="Gramene" id="KFK22009">
    <property type="protein sequence ID" value="KFK22009"/>
    <property type="gene ID" value="AALP_AAs70578U000100"/>
</dbReference>
<sequence length="59" mass="6973">MNQLRSQRAHRRPFFLIGINVENGDLGIWTRERLTLGRTFFLLCTVCLLYDSTPPFHNH</sequence>
<name>A0A087FWK7_ARAAL</name>
<dbReference type="EMBL" id="KL993673">
    <property type="protein sequence ID" value="KFK22009.1"/>
    <property type="molecule type" value="Genomic_DNA"/>
</dbReference>
<evidence type="ECO:0000313" key="1">
    <source>
        <dbReference type="EMBL" id="KFK22009.1"/>
    </source>
</evidence>
<dbReference type="Proteomes" id="UP000029120">
    <property type="component" value="Unassembled WGS sequence"/>
</dbReference>
<keyword evidence="2" id="KW-1185">Reference proteome</keyword>
<protein>
    <submittedName>
        <fullName evidence="1">Uncharacterized protein</fullName>
    </submittedName>
</protein>
<dbReference type="AlphaFoldDB" id="A0A087FWK7"/>
<reference evidence="2" key="1">
    <citation type="journal article" date="2015" name="Nat. Plants">
        <title>Genome expansion of Arabis alpina linked with retrotransposition and reduced symmetric DNA methylation.</title>
        <authorList>
            <person name="Willing E.M."/>
            <person name="Rawat V."/>
            <person name="Mandakova T."/>
            <person name="Maumus F."/>
            <person name="James G.V."/>
            <person name="Nordstroem K.J."/>
            <person name="Becker C."/>
            <person name="Warthmann N."/>
            <person name="Chica C."/>
            <person name="Szarzynska B."/>
            <person name="Zytnicki M."/>
            <person name="Albani M.C."/>
            <person name="Kiefer C."/>
            <person name="Bergonzi S."/>
            <person name="Castaings L."/>
            <person name="Mateos J.L."/>
            <person name="Berns M.C."/>
            <person name="Bujdoso N."/>
            <person name="Piofczyk T."/>
            <person name="de Lorenzo L."/>
            <person name="Barrero-Sicilia C."/>
            <person name="Mateos I."/>
            <person name="Piednoel M."/>
            <person name="Hagmann J."/>
            <person name="Chen-Min-Tao R."/>
            <person name="Iglesias-Fernandez R."/>
            <person name="Schuster S.C."/>
            <person name="Alonso-Blanco C."/>
            <person name="Roudier F."/>
            <person name="Carbonero P."/>
            <person name="Paz-Ares J."/>
            <person name="Davis S.J."/>
            <person name="Pecinka A."/>
            <person name="Quesneville H."/>
            <person name="Colot V."/>
            <person name="Lysak M.A."/>
            <person name="Weigel D."/>
            <person name="Coupland G."/>
            <person name="Schneeberger K."/>
        </authorList>
    </citation>
    <scope>NUCLEOTIDE SEQUENCE [LARGE SCALE GENOMIC DNA]</scope>
    <source>
        <strain evidence="2">cv. Pajares</strain>
    </source>
</reference>